<evidence type="ECO:0000256" key="1">
    <source>
        <dbReference type="SAM" id="MobiDB-lite"/>
    </source>
</evidence>
<dbReference type="RefSeq" id="WP_286055610.1">
    <property type="nucleotide sequence ID" value="NZ_JASVWF010000006.1"/>
</dbReference>
<feature type="region of interest" description="Disordered" evidence="1">
    <location>
        <begin position="1"/>
        <end position="29"/>
    </location>
</feature>
<accession>A0ABT7MEE7</accession>
<protein>
    <submittedName>
        <fullName evidence="2">Uncharacterized protein</fullName>
    </submittedName>
</protein>
<proteinExistence type="predicted"/>
<evidence type="ECO:0000313" key="2">
    <source>
        <dbReference type="EMBL" id="MDL5159040.1"/>
    </source>
</evidence>
<dbReference type="SUPFAM" id="SSF55486">
    <property type="entry name" value="Metalloproteases ('zincins'), catalytic domain"/>
    <property type="match status" value="1"/>
</dbReference>
<comment type="caution">
    <text evidence="2">The sequence shown here is derived from an EMBL/GenBank/DDBJ whole genome shotgun (WGS) entry which is preliminary data.</text>
</comment>
<keyword evidence="3" id="KW-1185">Reference proteome</keyword>
<reference evidence="2 3" key="1">
    <citation type="submission" date="2023-06" db="EMBL/GenBank/DDBJ databases">
        <title>Actinomycetospora Odt1-22.</title>
        <authorList>
            <person name="Supong K."/>
        </authorList>
    </citation>
    <scope>NUCLEOTIDE SEQUENCE [LARGE SCALE GENOMIC DNA]</scope>
    <source>
        <strain evidence="2 3">Odt1-22</strain>
    </source>
</reference>
<sequence length="470" mass="49603">MSSTTVAVWEDDPIDAVHEPLPPAHEPVTHDLPDLDPPGLPVRVAGDSPAPDTYEPGSAEFRYWTLADALARGARFWSGLVPRGTTWQPDNGPKLVAVADEGDDLNAFYDRNGLHFFHGQVRGTSVFSGESPDVVCHELGHAVLDAVKPELFEVASAETSAFHESFGDCSAILANLQMESLRDAVLAETGGRLSTASRLSRLAESLGWAIRQLSPDGVADDCLRQAVNSFYYTPPAELPPRAPACSLSSEPHSFSRVFTAGFFKVLAGVFAKQTQDSDGLLQASQDAGKLLVEGAIRARVVPGFFAQVAASMVAADADLFGGRYQKVIVRAFVGTGVLSVHSAAEVGTGRALATAEVATPEDETPPARVSLRGSSYGLPEDLVVRAASQPRRLGVASGMADIGDATAPPAEDHAASFVEDLLRQGRIAPDGADVGSAPIAARAFTSHELVSTPAGLELRRTAFHCGFDAR</sequence>
<evidence type="ECO:0000313" key="3">
    <source>
        <dbReference type="Proteomes" id="UP001231924"/>
    </source>
</evidence>
<dbReference type="EMBL" id="JASVWF010000006">
    <property type="protein sequence ID" value="MDL5159040.1"/>
    <property type="molecule type" value="Genomic_DNA"/>
</dbReference>
<gene>
    <name evidence="2" type="ORF">QRT03_23940</name>
</gene>
<organism evidence="2 3">
    <name type="scientific">Actinomycetospora termitidis</name>
    <dbReference type="NCBI Taxonomy" id="3053470"/>
    <lineage>
        <taxon>Bacteria</taxon>
        <taxon>Bacillati</taxon>
        <taxon>Actinomycetota</taxon>
        <taxon>Actinomycetes</taxon>
        <taxon>Pseudonocardiales</taxon>
        <taxon>Pseudonocardiaceae</taxon>
        <taxon>Actinomycetospora</taxon>
    </lineage>
</organism>
<dbReference type="Proteomes" id="UP001231924">
    <property type="component" value="Unassembled WGS sequence"/>
</dbReference>
<name>A0ABT7MEE7_9PSEU</name>